<dbReference type="GO" id="GO:0008270">
    <property type="term" value="F:zinc ion binding"/>
    <property type="evidence" value="ECO:0007669"/>
    <property type="project" value="UniProtKB-KW"/>
</dbReference>
<dbReference type="Pfam" id="PF01055">
    <property type="entry name" value="Glyco_hydro_31_2nd"/>
    <property type="match status" value="1"/>
</dbReference>
<dbReference type="SMART" id="SM00018">
    <property type="entry name" value="PD"/>
    <property type="match status" value="1"/>
</dbReference>
<dbReference type="InterPro" id="IPR044913">
    <property type="entry name" value="P_trefoil_dom_sf"/>
</dbReference>
<dbReference type="Pfam" id="PF00088">
    <property type="entry name" value="Trefoil"/>
    <property type="match status" value="1"/>
</dbReference>
<dbReference type="InterPro" id="IPR017853">
    <property type="entry name" value="GH"/>
</dbReference>
<dbReference type="InterPro" id="IPR048395">
    <property type="entry name" value="Glyco_hydro_31_C"/>
</dbReference>
<evidence type="ECO:0000259" key="14">
    <source>
        <dbReference type="PROSITE" id="PS50089"/>
    </source>
</evidence>
<evidence type="ECO:0000256" key="5">
    <source>
        <dbReference type="ARBA" id="ARBA00022801"/>
    </source>
</evidence>
<dbReference type="GO" id="GO:0030246">
    <property type="term" value="F:carbohydrate binding"/>
    <property type="evidence" value="ECO:0007669"/>
    <property type="project" value="InterPro"/>
</dbReference>
<name>A0A2A2KZ12_9BILA</name>
<dbReference type="InterPro" id="IPR025887">
    <property type="entry name" value="Glyco_hydro_31_N_dom"/>
</dbReference>
<dbReference type="GO" id="GO:0016020">
    <property type="term" value="C:membrane"/>
    <property type="evidence" value="ECO:0007669"/>
    <property type="project" value="UniProtKB-SubCell"/>
</dbReference>
<dbReference type="SUPFAM" id="SSF74650">
    <property type="entry name" value="Galactose mutarotase-like"/>
    <property type="match status" value="1"/>
</dbReference>
<comment type="caution">
    <text evidence="16">The sequence shown here is derived from an EMBL/GenBank/DDBJ whole genome shotgun (WGS) entry which is preliminary data.</text>
</comment>
<dbReference type="Gene3D" id="3.20.20.80">
    <property type="entry name" value="Glycosidases"/>
    <property type="match status" value="1"/>
</dbReference>
<dbReference type="InterPro" id="IPR000322">
    <property type="entry name" value="Glyco_hydro_31_TIM"/>
</dbReference>
<dbReference type="PROSITE" id="PS50089">
    <property type="entry name" value="ZF_RING_2"/>
    <property type="match status" value="1"/>
</dbReference>
<dbReference type="Gene3D" id="2.60.40.1760">
    <property type="entry name" value="glycosyl hydrolase (family 31)"/>
    <property type="match status" value="1"/>
</dbReference>
<dbReference type="SUPFAM" id="SSF51011">
    <property type="entry name" value="Glycosyl hydrolase domain"/>
    <property type="match status" value="1"/>
</dbReference>
<evidence type="ECO:0000256" key="4">
    <source>
        <dbReference type="ARBA" id="ARBA00022771"/>
    </source>
</evidence>
<feature type="domain" description="P-type" evidence="15">
    <location>
        <begin position="340"/>
        <end position="389"/>
    </location>
</feature>
<comment type="subcellular location">
    <subcellularLocation>
        <location evidence="1">Membrane</location>
    </subcellularLocation>
</comment>
<evidence type="ECO:0008006" key="18">
    <source>
        <dbReference type="Google" id="ProtNLM"/>
    </source>
</evidence>
<dbReference type="SUPFAM" id="SSF51445">
    <property type="entry name" value="(Trans)glycosidases"/>
    <property type="match status" value="1"/>
</dbReference>
<dbReference type="PROSITE" id="PS00518">
    <property type="entry name" value="ZF_RING_1"/>
    <property type="match status" value="1"/>
</dbReference>
<evidence type="ECO:0000256" key="3">
    <source>
        <dbReference type="ARBA" id="ARBA00022723"/>
    </source>
</evidence>
<evidence type="ECO:0000256" key="7">
    <source>
        <dbReference type="ARBA" id="ARBA00023136"/>
    </source>
</evidence>
<feature type="coiled-coil region" evidence="13">
    <location>
        <begin position="230"/>
        <end position="257"/>
    </location>
</feature>
<dbReference type="PANTHER" id="PTHR22762">
    <property type="entry name" value="ALPHA-GLUCOSIDASE"/>
    <property type="match status" value="1"/>
</dbReference>
<dbReference type="Pfam" id="PF14634">
    <property type="entry name" value="zf-RING_5"/>
    <property type="match status" value="1"/>
</dbReference>
<evidence type="ECO:0000256" key="11">
    <source>
        <dbReference type="PROSITE-ProRule" id="PRU00175"/>
    </source>
</evidence>
<evidence type="ECO:0000313" key="17">
    <source>
        <dbReference type="Proteomes" id="UP000218231"/>
    </source>
</evidence>
<comment type="caution">
    <text evidence="12">Lacks conserved residue(s) required for the propagation of feature annotation.</text>
</comment>
<dbReference type="GO" id="GO:0004558">
    <property type="term" value="F:alpha-1,4-glucosidase activity"/>
    <property type="evidence" value="ECO:0007669"/>
    <property type="project" value="TreeGrafter"/>
</dbReference>
<evidence type="ECO:0000259" key="15">
    <source>
        <dbReference type="PROSITE" id="PS51448"/>
    </source>
</evidence>
<dbReference type="InterPro" id="IPR001841">
    <property type="entry name" value="Znf_RING"/>
</dbReference>
<dbReference type="AlphaFoldDB" id="A0A2A2KZ12"/>
<keyword evidence="8" id="KW-1015">Disulfide bond</keyword>
<evidence type="ECO:0000256" key="12">
    <source>
        <dbReference type="PROSITE-ProRule" id="PRU00779"/>
    </source>
</evidence>
<dbReference type="CDD" id="cd06602">
    <property type="entry name" value="GH31_MGAM_SI_GAA"/>
    <property type="match status" value="1"/>
</dbReference>
<dbReference type="PANTHER" id="PTHR22762:SF94">
    <property type="entry name" value="P-TYPE DOMAIN-CONTAINING PROTEIN"/>
    <property type="match status" value="1"/>
</dbReference>
<dbReference type="CDD" id="cd14752">
    <property type="entry name" value="GH31_N"/>
    <property type="match status" value="1"/>
</dbReference>
<proteinExistence type="inferred from homology"/>
<dbReference type="Gene3D" id="3.30.40.10">
    <property type="entry name" value="Zinc/RING finger domain, C3HC4 (zinc finger)"/>
    <property type="match status" value="1"/>
</dbReference>
<organism evidence="16 17">
    <name type="scientific">Diploscapter pachys</name>
    <dbReference type="NCBI Taxonomy" id="2018661"/>
    <lineage>
        <taxon>Eukaryota</taxon>
        <taxon>Metazoa</taxon>
        <taxon>Ecdysozoa</taxon>
        <taxon>Nematoda</taxon>
        <taxon>Chromadorea</taxon>
        <taxon>Rhabditida</taxon>
        <taxon>Rhabditina</taxon>
        <taxon>Rhabditomorpha</taxon>
        <taxon>Rhabditoidea</taxon>
        <taxon>Rhabditidae</taxon>
        <taxon>Diploscapter</taxon>
    </lineage>
</organism>
<dbReference type="EMBL" id="LIAE01007474">
    <property type="protein sequence ID" value="PAV79063.1"/>
    <property type="molecule type" value="Genomic_DNA"/>
</dbReference>
<keyword evidence="5" id="KW-0378">Hydrolase</keyword>
<gene>
    <name evidence="16" type="ORF">WR25_15745</name>
</gene>
<dbReference type="Gene3D" id="2.60.40.1180">
    <property type="entry name" value="Golgi alpha-mannosidase II"/>
    <property type="match status" value="2"/>
</dbReference>
<keyword evidence="3" id="KW-0479">Metal-binding</keyword>
<dbReference type="InterPro" id="IPR000519">
    <property type="entry name" value="P_trefoil_dom"/>
</dbReference>
<keyword evidence="6" id="KW-0862">Zinc</keyword>
<dbReference type="InterPro" id="IPR013780">
    <property type="entry name" value="Glyco_hydro_b"/>
</dbReference>
<protein>
    <recommendedName>
        <fullName evidence="18">RING-type domain-containing protein</fullName>
    </recommendedName>
</protein>
<evidence type="ECO:0000256" key="1">
    <source>
        <dbReference type="ARBA" id="ARBA00004370"/>
    </source>
</evidence>
<accession>A0A2A2KZ12</accession>
<dbReference type="CDD" id="cd00111">
    <property type="entry name" value="Trefoil"/>
    <property type="match status" value="1"/>
</dbReference>
<dbReference type="Proteomes" id="UP000218231">
    <property type="component" value="Unassembled WGS sequence"/>
</dbReference>
<evidence type="ECO:0000256" key="9">
    <source>
        <dbReference type="ARBA" id="ARBA00023180"/>
    </source>
</evidence>
<dbReference type="Pfam" id="PF13802">
    <property type="entry name" value="Gal_mutarotas_2"/>
    <property type="match status" value="1"/>
</dbReference>
<dbReference type="Gene3D" id="4.10.110.10">
    <property type="entry name" value="Spasmolytic Protein, domain 1"/>
    <property type="match status" value="1"/>
</dbReference>
<keyword evidence="17" id="KW-1185">Reference proteome</keyword>
<sequence length="1252" mass="139416">MAESSTGVNATSCPICFEEYNREANKPLVGQCGHSLCKTCYDSTPANRRSTCPTCNQQNKFANPTVNFAYLELVDQINKGPKETKKPCAECKKSAVVNRFRVCVSCGIRDGYLMHFAGKTRIAPSEESFQSNISKVDKLSFCDSCEIAGGHKGHPTILVTELMKDAKDESQIYQSHNKLCKIRTAYDDELERTRVAHINLFDRAIAQLNDYPIMDPISQANMLRVFSNVEAKMQKNVDRLKRVREHMERHVKNLLQLGEPSENSDDSDNEHLTYEPYRAHTPIYRQPSPDPPPAPMANMPPAITADGIYSLNGSMIQDSVIEIPSCRMLVLILILLLATSAFSSVDVRSRIDCYPDPNSSSDACSARGCIWENVPGGSPTETPACYYPRERGYVLKSSAGQTYTLTPDSSIKNPFGANIDNLPVTVKNNGKTLLVTIGGDDRYVPPVGLPMNPSTSPESLTFKVTTVPSTNIFAFQVARQSTGTNVWDTTIGGLLFADKYIQIATYLPSANVFGFGDHVHKQLMRDLTRYTTWPMFARDIGPDSKSDLSTQNLYGVHPFYIAMEADGNAHGVFFLNSNAQEVTLGPAPHLVYRTIGGRLDIAFFPGPLPEQVVQQYLAHIGTPFLPAYWALGYQLSRWGYDSLDDMKAIISRVQAAGVPLDVPYADIDYMNAYKDFTEGDKWADFPNYTDQLHQQGLHLIVIFDPAVEVDYDAFKRALQQNATFIEWSSADLVPHDVQDQYPMAKDTLVMLGNVWPERNTAFPDFLDPTNQTTQWWTNEFVLFHQTLKVDGMWIDMNEPSNFDTDTYSSVGSNLATAHLSCPISGVAGQLDNPPYATRAVYNHPGEYLCSKTLCMLGKSARRTMNFFDTKSLYGWSESRATNAALRQMTGKRGAVISRSTFPSSGRYAGHWLGDNTARWEDLQTSVINVMDFNFFGIPYVGSDICGFNGVSNEELCLRWHQMGAFHSFSRDHNTKDAPAQDPAVWPSVAAAAKMALTFRYYYLPYLYSLHYASSRYGGTVVRPVFFEFPKDSATQTLDYQFMWGSGMMIAPAVYQGVSNVHAYFPQATWYSLIPINYGVVFTPGYHDVYAATDSLTPVFLRGGYILPRQGANTTTTASRNNDLEVIIGVDPSGGSNGELYYDAGDDLVDDIESHKRHHWLFSFTYTSTSAVFSGLCEKCSDVDIPPLSIIEALGYPATPDFNSFILNGNKVNINVQLSSYSAITKRLFINTPKLVGLRTIASPFTLKWNHSS</sequence>
<dbReference type="Pfam" id="PF21365">
    <property type="entry name" value="Glyco_hydro_31_3rd"/>
    <property type="match status" value="1"/>
</dbReference>
<dbReference type="InterPro" id="IPR013083">
    <property type="entry name" value="Znf_RING/FYVE/PHD"/>
</dbReference>
<evidence type="ECO:0000256" key="8">
    <source>
        <dbReference type="ARBA" id="ARBA00023157"/>
    </source>
</evidence>
<dbReference type="SUPFAM" id="SSF57850">
    <property type="entry name" value="RING/U-box"/>
    <property type="match status" value="1"/>
</dbReference>
<dbReference type="InterPro" id="IPR011013">
    <property type="entry name" value="Gal_mutarotase_sf_dom"/>
</dbReference>
<dbReference type="OrthoDB" id="1334205at2759"/>
<dbReference type="GO" id="GO:0005975">
    <property type="term" value="P:carbohydrate metabolic process"/>
    <property type="evidence" value="ECO:0007669"/>
    <property type="project" value="InterPro"/>
</dbReference>
<keyword evidence="10" id="KW-0326">Glycosidase</keyword>
<evidence type="ECO:0000256" key="6">
    <source>
        <dbReference type="ARBA" id="ARBA00022833"/>
    </source>
</evidence>
<keyword evidence="7" id="KW-0472">Membrane</keyword>
<comment type="similarity">
    <text evidence="2">Belongs to the glycosyl hydrolase 31 family.</text>
</comment>
<evidence type="ECO:0000256" key="10">
    <source>
        <dbReference type="ARBA" id="ARBA00023295"/>
    </source>
</evidence>
<dbReference type="PROSITE" id="PS51448">
    <property type="entry name" value="P_TREFOIL_2"/>
    <property type="match status" value="1"/>
</dbReference>
<feature type="domain" description="RING-type" evidence="14">
    <location>
        <begin position="13"/>
        <end position="56"/>
    </location>
</feature>
<evidence type="ECO:0000313" key="16">
    <source>
        <dbReference type="EMBL" id="PAV79063.1"/>
    </source>
</evidence>
<keyword evidence="9" id="KW-0325">Glycoprotein</keyword>
<dbReference type="SMART" id="SM00184">
    <property type="entry name" value="RING"/>
    <property type="match status" value="1"/>
</dbReference>
<dbReference type="InterPro" id="IPR017907">
    <property type="entry name" value="Znf_RING_CS"/>
</dbReference>
<keyword evidence="13" id="KW-0175">Coiled coil</keyword>
<dbReference type="PROSITE" id="PS00129">
    <property type="entry name" value="GLYCOSYL_HYDROL_F31_1"/>
    <property type="match status" value="1"/>
</dbReference>
<dbReference type="InterPro" id="IPR030458">
    <property type="entry name" value="Glyco_hydro_31_AS"/>
</dbReference>
<evidence type="ECO:0000256" key="2">
    <source>
        <dbReference type="ARBA" id="ARBA00007806"/>
    </source>
</evidence>
<dbReference type="STRING" id="2018661.A0A2A2KZ12"/>
<evidence type="ECO:0000256" key="13">
    <source>
        <dbReference type="SAM" id="Coils"/>
    </source>
</evidence>
<reference evidence="16 17" key="1">
    <citation type="journal article" date="2017" name="Curr. Biol.">
        <title>Genome architecture and evolution of a unichromosomal asexual nematode.</title>
        <authorList>
            <person name="Fradin H."/>
            <person name="Zegar C."/>
            <person name="Gutwein M."/>
            <person name="Lucas J."/>
            <person name="Kovtun M."/>
            <person name="Corcoran D."/>
            <person name="Baugh L.R."/>
            <person name="Kiontke K."/>
            <person name="Gunsalus K."/>
            <person name="Fitch D.H."/>
            <person name="Piano F."/>
        </authorList>
    </citation>
    <scope>NUCLEOTIDE SEQUENCE [LARGE SCALE GENOMIC DNA]</scope>
    <source>
        <strain evidence="16">PF1309</strain>
    </source>
</reference>
<keyword evidence="4 11" id="KW-0863">Zinc-finger</keyword>